<accession>A0A3Q9FZP7</accession>
<keyword evidence="3" id="KW-1185">Reference proteome</keyword>
<dbReference type="AlphaFoldDB" id="A0A3Q9FZP7"/>
<organism evidence="2 3">
    <name type="scientific">Streptomyces luteoverticillatus</name>
    <name type="common">Streptoverticillium luteoverticillatus</name>
    <dbReference type="NCBI Taxonomy" id="66425"/>
    <lineage>
        <taxon>Bacteria</taxon>
        <taxon>Bacillati</taxon>
        <taxon>Actinomycetota</taxon>
        <taxon>Actinomycetes</taxon>
        <taxon>Kitasatosporales</taxon>
        <taxon>Streptomycetaceae</taxon>
        <taxon>Streptomyces</taxon>
    </lineage>
</organism>
<dbReference type="EMBL" id="CP034587">
    <property type="protein sequence ID" value="AZQ72714.1"/>
    <property type="molecule type" value="Genomic_DNA"/>
</dbReference>
<dbReference type="Proteomes" id="UP000267900">
    <property type="component" value="Chromosome"/>
</dbReference>
<proteinExistence type="predicted"/>
<dbReference type="OrthoDB" id="4257468at2"/>
<feature type="region of interest" description="Disordered" evidence="1">
    <location>
        <begin position="62"/>
        <end position="81"/>
    </location>
</feature>
<evidence type="ECO:0000256" key="1">
    <source>
        <dbReference type="SAM" id="MobiDB-lite"/>
    </source>
</evidence>
<reference evidence="2 3" key="1">
    <citation type="submission" date="2018-12" db="EMBL/GenBank/DDBJ databases">
        <title>The whole draft genome of Streptomyce luteoverticillatus CGMCC 15060.</title>
        <authorList>
            <person name="Feng Z."/>
            <person name="Chen G."/>
            <person name="Zhang J."/>
            <person name="Zhu H."/>
            <person name="Yu X."/>
            <person name="Zhang W."/>
            <person name="Zhang X."/>
        </authorList>
    </citation>
    <scope>NUCLEOTIDE SEQUENCE [LARGE SCALE GENOMIC DNA]</scope>
    <source>
        <strain evidence="2 3">CGMCC 15060</strain>
    </source>
</reference>
<gene>
    <name evidence="2" type="ORF">EKH77_17125</name>
</gene>
<evidence type="ECO:0000313" key="3">
    <source>
        <dbReference type="Proteomes" id="UP000267900"/>
    </source>
</evidence>
<name>A0A3Q9FZP7_STRLT</name>
<protein>
    <submittedName>
        <fullName evidence="2">Uncharacterized protein</fullName>
    </submittedName>
</protein>
<evidence type="ECO:0000313" key="2">
    <source>
        <dbReference type="EMBL" id="AZQ72714.1"/>
    </source>
</evidence>
<sequence>MGLFNRKKEEEPQVDPQLSELGRNYAIAKRHGDRRAMSRIVRTVEREYGLADADWASFKDGQDIYDAIPPGYAKPRRGHRR</sequence>
<dbReference type="RefSeq" id="WP_126915232.1">
    <property type="nucleotide sequence ID" value="NZ_CP034587.1"/>
</dbReference>